<feature type="compositionally biased region" description="Low complexity" evidence="1">
    <location>
        <begin position="40"/>
        <end position="53"/>
    </location>
</feature>
<reference evidence="4" key="1">
    <citation type="journal article" date="2019" name="Int. J. Syst. Evol. Microbiol.">
        <title>The Global Catalogue of Microorganisms (GCM) 10K type strain sequencing project: providing services to taxonomists for standard genome sequencing and annotation.</title>
        <authorList>
            <consortium name="The Broad Institute Genomics Platform"/>
            <consortium name="The Broad Institute Genome Sequencing Center for Infectious Disease"/>
            <person name="Wu L."/>
            <person name="Ma J."/>
        </authorList>
    </citation>
    <scope>NUCLEOTIDE SEQUENCE [LARGE SCALE GENOMIC DNA]</scope>
    <source>
        <strain evidence="4">JCM 16546</strain>
    </source>
</reference>
<name>A0ABP7BAC8_9MICO</name>
<feature type="region of interest" description="Disordered" evidence="1">
    <location>
        <begin position="18"/>
        <end position="53"/>
    </location>
</feature>
<comment type="caution">
    <text evidence="3">The sequence shown here is derived from an EMBL/GenBank/DDBJ whole genome shotgun (WGS) entry which is preliminary data.</text>
</comment>
<keyword evidence="4" id="KW-1185">Reference proteome</keyword>
<feature type="region of interest" description="Disordered" evidence="1">
    <location>
        <begin position="204"/>
        <end position="223"/>
    </location>
</feature>
<keyword evidence="2" id="KW-0472">Membrane</keyword>
<feature type="compositionally biased region" description="Low complexity" evidence="1">
    <location>
        <begin position="97"/>
        <end position="123"/>
    </location>
</feature>
<evidence type="ECO:0000313" key="4">
    <source>
        <dbReference type="Proteomes" id="UP001410795"/>
    </source>
</evidence>
<gene>
    <name evidence="3" type="ORF">GCM10022202_10860</name>
</gene>
<sequence>MDSLRFVRDLGRDVPRPTATELAAARASLTAEAERERPRSAPARVAGGAPAPRGGRVMPARRVGTIALAAAAAVAIVAAAFGGATLLSGLSEEDRVTAPTPTESVEPTPTGSAAPTEPPATGEPDWDVDDPTTWTLTPDGAGPLRLGASLTETASLLAEQGMGVPEDSYPGCSTSSLDRDGNWIVTAEDGAIVAIRLTDDSTSLEPSSLPRTREGISVDSSPGEVAAAYGEPEQDRFGGDRWVVPGGGTWLTLMASSDGGTGMVLMHSGDDAHLPPCFD</sequence>
<keyword evidence="2" id="KW-0812">Transmembrane</keyword>
<evidence type="ECO:0000256" key="2">
    <source>
        <dbReference type="SAM" id="Phobius"/>
    </source>
</evidence>
<evidence type="ECO:0000256" key="1">
    <source>
        <dbReference type="SAM" id="MobiDB-lite"/>
    </source>
</evidence>
<dbReference type="Proteomes" id="UP001410795">
    <property type="component" value="Unassembled WGS sequence"/>
</dbReference>
<organism evidence="3 4">
    <name type="scientific">Microbacterium marinilacus</name>
    <dbReference type="NCBI Taxonomy" id="415209"/>
    <lineage>
        <taxon>Bacteria</taxon>
        <taxon>Bacillati</taxon>
        <taxon>Actinomycetota</taxon>
        <taxon>Actinomycetes</taxon>
        <taxon>Micrococcales</taxon>
        <taxon>Microbacteriaceae</taxon>
        <taxon>Microbacterium</taxon>
    </lineage>
</organism>
<accession>A0ABP7BAC8</accession>
<feature type="region of interest" description="Disordered" evidence="1">
    <location>
        <begin position="92"/>
        <end position="142"/>
    </location>
</feature>
<dbReference type="RefSeq" id="WP_221855389.1">
    <property type="nucleotide sequence ID" value="NZ_BAAAYV010000005.1"/>
</dbReference>
<proteinExistence type="predicted"/>
<protein>
    <submittedName>
        <fullName evidence="3">Uncharacterized protein</fullName>
    </submittedName>
</protein>
<feature type="compositionally biased region" description="Low complexity" evidence="1">
    <location>
        <begin position="18"/>
        <end position="31"/>
    </location>
</feature>
<feature type="transmembrane region" description="Helical" evidence="2">
    <location>
        <begin position="63"/>
        <end position="87"/>
    </location>
</feature>
<keyword evidence="2" id="KW-1133">Transmembrane helix</keyword>
<dbReference type="EMBL" id="BAAAYV010000005">
    <property type="protein sequence ID" value="GAA3652837.1"/>
    <property type="molecule type" value="Genomic_DNA"/>
</dbReference>
<evidence type="ECO:0000313" key="3">
    <source>
        <dbReference type="EMBL" id="GAA3652837.1"/>
    </source>
</evidence>